<feature type="transmembrane region" description="Helical" evidence="1">
    <location>
        <begin position="63"/>
        <end position="82"/>
    </location>
</feature>
<gene>
    <name evidence="2" type="ORF">SAMN04488051_102220</name>
</gene>
<name>A0A1H3ZK11_ALKAM</name>
<dbReference type="STRING" id="152573.SAMN04488051_102220"/>
<proteinExistence type="predicted"/>
<reference evidence="2 3" key="1">
    <citation type="submission" date="2016-10" db="EMBL/GenBank/DDBJ databases">
        <authorList>
            <person name="de Groot N.N."/>
        </authorList>
    </citation>
    <scope>NUCLEOTIDE SEQUENCE [LARGE SCALE GENOMIC DNA]</scope>
    <source>
        <strain evidence="2 3">CGMCC 1.3430</strain>
    </source>
</reference>
<dbReference type="Proteomes" id="UP000198773">
    <property type="component" value="Unassembled WGS sequence"/>
</dbReference>
<evidence type="ECO:0000313" key="3">
    <source>
        <dbReference type="Proteomes" id="UP000198773"/>
    </source>
</evidence>
<evidence type="ECO:0000313" key="2">
    <source>
        <dbReference type="EMBL" id="SEA23958.1"/>
    </source>
</evidence>
<feature type="transmembrane region" description="Helical" evidence="1">
    <location>
        <begin position="116"/>
        <end position="134"/>
    </location>
</feature>
<sequence length="205" mass="23814">MVSMREQNFDLSQWLNSRPKLDLTYRFIFWFSLTTGLWLLVMQADENGGAYLKVGMQSGDSGYYWNIIMMCGLVLFSLTIWLKHIRLKLYDTDFNKWLVYPEALLTKLTTTIFESAFGLLSAFMATLLFAAITLRDIKIFELITFSFTLFLSLSVFLFAVGALLLILKRPWSDIVKVKLIHVPLPVVVISYPAIIWIICLFFWSY</sequence>
<dbReference type="EMBL" id="FNRM01000002">
    <property type="protein sequence ID" value="SEA23958.1"/>
    <property type="molecule type" value="Genomic_DNA"/>
</dbReference>
<evidence type="ECO:0000256" key="1">
    <source>
        <dbReference type="SAM" id="Phobius"/>
    </source>
</evidence>
<keyword evidence="1" id="KW-0812">Transmembrane</keyword>
<keyword evidence="1" id="KW-0472">Membrane</keyword>
<feature type="transmembrane region" description="Helical" evidence="1">
    <location>
        <begin position="23"/>
        <end position="43"/>
    </location>
</feature>
<feature type="transmembrane region" description="Helical" evidence="1">
    <location>
        <begin position="146"/>
        <end position="167"/>
    </location>
</feature>
<dbReference type="AlphaFoldDB" id="A0A1H3ZK11"/>
<feature type="transmembrane region" description="Helical" evidence="1">
    <location>
        <begin position="179"/>
        <end position="203"/>
    </location>
</feature>
<accession>A0A1H3ZK11</accession>
<keyword evidence="3" id="KW-1185">Reference proteome</keyword>
<keyword evidence="1" id="KW-1133">Transmembrane helix</keyword>
<protein>
    <submittedName>
        <fullName evidence="2">Uncharacterized protein</fullName>
    </submittedName>
</protein>
<organism evidence="2 3">
    <name type="scientific">Alkalimonas amylolytica</name>
    <dbReference type="NCBI Taxonomy" id="152573"/>
    <lineage>
        <taxon>Bacteria</taxon>
        <taxon>Pseudomonadati</taxon>
        <taxon>Pseudomonadota</taxon>
        <taxon>Gammaproteobacteria</taxon>
        <taxon>Alkalimonas</taxon>
    </lineage>
</organism>